<keyword evidence="2" id="KW-1185">Reference proteome</keyword>
<dbReference type="AlphaFoldDB" id="A0A225WQI4"/>
<dbReference type="EMBL" id="NBNE01000375">
    <property type="protein sequence ID" value="OWZ19983.1"/>
    <property type="molecule type" value="Genomic_DNA"/>
</dbReference>
<sequence>MLKLFDKRFSKVCNELHWQRSITLCLVLRNLTLMMDIAIPLYVPVLPIALMNSTIIGLQQLRQNEEMTLGSGNAAMVKDFLPWRGCPANGWAVLQPQLLQKELSRQKKHSHS</sequence>
<organism evidence="1 2">
    <name type="scientific">Phytophthora megakarya</name>
    <dbReference type="NCBI Taxonomy" id="4795"/>
    <lineage>
        <taxon>Eukaryota</taxon>
        <taxon>Sar</taxon>
        <taxon>Stramenopiles</taxon>
        <taxon>Oomycota</taxon>
        <taxon>Peronosporomycetes</taxon>
        <taxon>Peronosporales</taxon>
        <taxon>Peronosporaceae</taxon>
        <taxon>Phytophthora</taxon>
    </lineage>
</organism>
<accession>A0A225WQI4</accession>
<evidence type="ECO:0000313" key="2">
    <source>
        <dbReference type="Proteomes" id="UP000198211"/>
    </source>
</evidence>
<evidence type="ECO:0000313" key="1">
    <source>
        <dbReference type="EMBL" id="OWZ19983.1"/>
    </source>
</evidence>
<comment type="caution">
    <text evidence="1">The sequence shown here is derived from an EMBL/GenBank/DDBJ whole genome shotgun (WGS) entry which is preliminary data.</text>
</comment>
<reference evidence="2" key="1">
    <citation type="submission" date="2017-03" db="EMBL/GenBank/DDBJ databases">
        <title>Phytopthora megakarya and P. palmivora, two closely related causual agents of cacao black pod achieved similar genome size and gene model numbers by different mechanisms.</title>
        <authorList>
            <person name="Ali S."/>
            <person name="Shao J."/>
            <person name="Larry D.J."/>
            <person name="Kronmiller B."/>
            <person name="Shen D."/>
            <person name="Strem M.D."/>
            <person name="Melnick R.L."/>
            <person name="Guiltinan M.J."/>
            <person name="Tyler B.M."/>
            <person name="Meinhardt L.W."/>
            <person name="Bailey B.A."/>
        </authorList>
    </citation>
    <scope>NUCLEOTIDE SEQUENCE [LARGE SCALE GENOMIC DNA]</scope>
    <source>
        <strain evidence="2">zdho120</strain>
    </source>
</reference>
<dbReference type="Proteomes" id="UP000198211">
    <property type="component" value="Unassembled WGS sequence"/>
</dbReference>
<name>A0A225WQI4_9STRA</name>
<proteinExistence type="predicted"/>
<gene>
    <name evidence="1" type="ORF">PHMEG_0005670</name>
</gene>
<protein>
    <submittedName>
        <fullName evidence="1">Uncharacterized protein</fullName>
    </submittedName>
</protein>